<protein>
    <submittedName>
        <fullName evidence="2">Uncharacterized protein</fullName>
    </submittedName>
</protein>
<evidence type="ECO:0000313" key="2">
    <source>
        <dbReference type="EMBL" id="KAK4105334.1"/>
    </source>
</evidence>
<reference evidence="2" key="2">
    <citation type="submission" date="2023-05" db="EMBL/GenBank/DDBJ databases">
        <authorList>
            <consortium name="Lawrence Berkeley National Laboratory"/>
            <person name="Steindorff A."/>
            <person name="Hensen N."/>
            <person name="Bonometti L."/>
            <person name="Westerberg I."/>
            <person name="Brannstrom I.O."/>
            <person name="Guillou S."/>
            <person name="Cros-Aarteil S."/>
            <person name="Calhoun S."/>
            <person name="Haridas S."/>
            <person name="Kuo A."/>
            <person name="Mondo S."/>
            <person name="Pangilinan J."/>
            <person name="Riley R."/>
            <person name="Labutti K."/>
            <person name="Andreopoulos B."/>
            <person name="Lipzen A."/>
            <person name="Chen C."/>
            <person name="Yanf M."/>
            <person name="Daum C."/>
            <person name="Ng V."/>
            <person name="Clum A."/>
            <person name="Ohm R."/>
            <person name="Martin F."/>
            <person name="Silar P."/>
            <person name="Natvig D."/>
            <person name="Lalanne C."/>
            <person name="Gautier V."/>
            <person name="Ament-Velasquez S.L."/>
            <person name="Kruys A."/>
            <person name="Hutchinson M.I."/>
            <person name="Powell A.J."/>
            <person name="Barry K."/>
            <person name="Miller A.N."/>
            <person name="Grigoriev I.V."/>
            <person name="Debuchy R."/>
            <person name="Gladieux P."/>
            <person name="Thoren M.H."/>
            <person name="Johannesson H."/>
        </authorList>
    </citation>
    <scope>NUCLEOTIDE SEQUENCE</scope>
    <source>
        <strain evidence="2">CBS 757.83</strain>
    </source>
</reference>
<dbReference type="EMBL" id="MU863625">
    <property type="protein sequence ID" value="KAK4105334.1"/>
    <property type="molecule type" value="Genomic_DNA"/>
</dbReference>
<sequence>MTAKRMPVVNDEDQVLAEGKREGRIMREGGHRRRLRGQNRSLDSRDRDEGLGALKWRPSGQPRPMKGQERNIIAGCTPDPAGFEMGKRHGRPGQPGTRHLKTGGKHRPGSGSDGA</sequence>
<dbReference type="AlphaFoldDB" id="A0AAN6QAS1"/>
<comment type="caution">
    <text evidence="2">The sequence shown here is derived from an EMBL/GenBank/DDBJ whole genome shotgun (WGS) entry which is preliminary data.</text>
</comment>
<evidence type="ECO:0000256" key="1">
    <source>
        <dbReference type="SAM" id="MobiDB-lite"/>
    </source>
</evidence>
<evidence type="ECO:0000313" key="3">
    <source>
        <dbReference type="Proteomes" id="UP001305647"/>
    </source>
</evidence>
<proteinExistence type="predicted"/>
<gene>
    <name evidence="2" type="ORF">N658DRAFT_491801</name>
</gene>
<keyword evidence="3" id="KW-1185">Reference proteome</keyword>
<accession>A0AAN6QAS1</accession>
<organism evidence="2 3">
    <name type="scientific">Parathielavia hyrcaniae</name>
    <dbReference type="NCBI Taxonomy" id="113614"/>
    <lineage>
        <taxon>Eukaryota</taxon>
        <taxon>Fungi</taxon>
        <taxon>Dikarya</taxon>
        <taxon>Ascomycota</taxon>
        <taxon>Pezizomycotina</taxon>
        <taxon>Sordariomycetes</taxon>
        <taxon>Sordariomycetidae</taxon>
        <taxon>Sordariales</taxon>
        <taxon>Chaetomiaceae</taxon>
        <taxon>Parathielavia</taxon>
    </lineage>
</organism>
<reference evidence="2" key="1">
    <citation type="journal article" date="2023" name="Mol. Phylogenet. Evol.">
        <title>Genome-scale phylogeny and comparative genomics of the fungal order Sordariales.</title>
        <authorList>
            <person name="Hensen N."/>
            <person name="Bonometti L."/>
            <person name="Westerberg I."/>
            <person name="Brannstrom I.O."/>
            <person name="Guillou S."/>
            <person name="Cros-Aarteil S."/>
            <person name="Calhoun S."/>
            <person name="Haridas S."/>
            <person name="Kuo A."/>
            <person name="Mondo S."/>
            <person name="Pangilinan J."/>
            <person name="Riley R."/>
            <person name="LaButti K."/>
            <person name="Andreopoulos B."/>
            <person name="Lipzen A."/>
            <person name="Chen C."/>
            <person name="Yan M."/>
            <person name="Daum C."/>
            <person name="Ng V."/>
            <person name="Clum A."/>
            <person name="Steindorff A."/>
            <person name="Ohm R.A."/>
            <person name="Martin F."/>
            <person name="Silar P."/>
            <person name="Natvig D.O."/>
            <person name="Lalanne C."/>
            <person name="Gautier V."/>
            <person name="Ament-Velasquez S.L."/>
            <person name="Kruys A."/>
            <person name="Hutchinson M.I."/>
            <person name="Powell A.J."/>
            <person name="Barry K."/>
            <person name="Miller A.N."/>
            <person name="Grigoriev I.V."/>
            <person name="Debuchy R."/>
            <person name="Gladieux P."/>
            <person name="Hiltunen Thoren M."/>
            <person name="Johannesson H."/>
        </authorList>
    </citation>
    <scope>NUCLEOTIDE SEQUENCE</scope>
    <source>
        <strain evidence="2">CBS 757.83</strain>
    </source>
</reference>
<feature type="compositionally biased region" description="Basic and acidic residues" evidence="1">
    <location>
        <begin position="19"/>
        <end position="29"/>
    </location>
</feature>
<name>A0AAN6QAS1_9PEZI</name>
<feature type="compositionally biased region" description="Basic residues" evidence="1">
    <location>
        <begin position="98"/>
        <end position="108"/>
    </location>
</feature>
<feature type="region of interest" description="Disordered" evidence="1">
    <location>
        <begin position="19"/>
        <end position="115"/>
    </location>
</feature>
<dbReference type="Proteomes" id="UP001305647">
    <property type="component" value="Unassembled WGS sequence"/>
</dbReference>